<dbReference type="OrthoDB" id="7926125at2"/>
<protein>
    <recommendedName>
        <fullName evidence="4">Molecular chaperone TorD</fullName>
    </recommendedName>
</protein>
<keyword evidence="1" id="KW-0143">Chaperone</keyword>
<accession>A0A1C1YSE2</accession>
<proteinExistence type="predicted"/>
<evidence type="ECO:0000313" key="2">
    <source>
        <dbReference type="EMBL" id="OCW56366.1"/>
    </source>
</evidence>
<dbReference type="InterPro" id="IPR020945">
    <property type="entry name" value="DMSO/NO3_reduct_chaperone"/>
</dbReference>
<dbReference type="SUPFAM" id="SSF89155">
    <property type="entry name" value="TorD-like"/>
    <property type="match status" value="1"/>
</dbReference>
<evidence type="ECO:0008006" key="4">
    <source>
        <dbReference type="Google" id="ProtNLM"/>
    </source>
</evidence>
<dbReference type="Pfam" id="PF02613">
    <property type="entry name" value="Nitrate_red_del"/>
    <property type="match status" value="1"/>
</dbReference>
<dbReference type="PANTHER" id="PTHR34227:SF11">
    <property type="entry name" value="CHAPERONE PROTEIN TORD"/>
    <property type="match status" value="1"/>
</dbReference>
<gene>
    <name evidence="2" type="ORF">AWJ14_19970</name>
</gene>
<name>A0A1C1YSE2_9HYPH</name>
<dbReference type="InterPro" id="IPR036411">
    <property type="entry name" value="TorD-like_sf"/>
</dbReference>
<dbReference type="PANTHER" id="PTHR34227">
    <property type="entry name" value="CHAPERONE PROTEIN YCDY"/>
    <property type="match status" value="1"/>
</dbReference>
<sequence length="215" mass="22848">MMNTSQAISGPQYADAVATLSGLFGTPLELEDLEAMALPAENGPLGLLARIPLLQDDVAKLIAIARDFGSPKAGVIELNKAFCRLFLGAGGPMSAPPYESAYLGSGRLFQAPAGEMAKLLREQCLQPVEGFPEAPDHLVVELSLLEESLRLAGVSEDKADIATVRSLHERLKSWVPAFEKACGDFDRTGFYACAARLLGRLLNEPLPCPSAPIAA</sequence>
<reference evidence="2 3" key="1">
    <citation type="submission" date="2015-12" db="EMBL/GenBank/DDBJ databases">
        <authorList>
            <person name="Shamseldin A."/>
            <person name="Moawad H."/>
            <person name="Abd El-Rahim W.M."/>
            <person name="Sadowsky M.J."/>
        </authorList>
    </citation>
    <scope>NUCLEOTIDE SEQUENCE [LARGE SCALE GENOMIC DNA]</scope>
    <source>
        <strain evidence="2 3">JC234</strain>
    </source>
</reference>
<dbReference type="Gene3D" id="1.10.3480.10">
    <property type="entry name" value="TorD-like"/>
    <property type="match status" value="1"/>
</dbReference>
<keyword evidence="3" id="KW-1185">Reference proteome</keyword>
<comment type="caution">
    <text evidence="2">The sequence shown here is derived from an EMBL/GenBank/DDBJ whole genome shotgun (WGS) entry which is preliminary data.</text>
</comment>
<dbReference type="AlphaFoldDB" id="A0A1C1YSE2"/>
<dbReference type="STRING" id="1480615.AWJ14_19970"/>
<dbReference type="EMBL" id="LQZT01000042">
    <property type="protein sequence ID" value="OCW56366.1"/>
    <property type="molecule type" value="Genomic_DNA"/>
</dbReference>
<dbReference type="InterPro" id="IPR050289">
    <property type="entry name" value="TorD/DmsD_chaperones"/>
</dbReference>
<organism evidence="2 3">
    <name type="scientific">Hoeflea olei</name>
    <dbReference type="NCBI Taxonomy" id="1480615"/>
    <lineage>
        <taxon>Bacteria</taxon>
        <taxon>Pseudomonadati</taxon>
        <taxon>Pseudomonadota</taxon>
        <taxon>Alphaproteobacteria</taxon>
        <taxon>Hyphomicrobiales</taxon>
        <taxon>Rhizobiaceae</taxon>
        <taxon>Hoeflea</taxon>
    </lineage>
</organism>
<dbReference type="Proteomes" id="UP000094795">
    <property type="component" value="Unassembled WGS sequence"/>
</dbReference>
<dbReference type="RefSeq" id="WP_066182428.1">
    <property type="nucleotide sequence ID" value="NZ_LQZT01000042.1"/>
</dbReference>
<evidence type="ECO:0000256" key="1">
    <source>
        <dbReference type="ARBA" id="ARBA00023186"/>
    </source>
</evidence>
<evidence type="ECO:0000313" key="3">
    <source>
        <dbReference type="Proteomes" id="UP000094795"/>
    </source>
</evidence>